<proteinExistence type="predicted"/>
<keyword evidence="3" id="KW-1185">Reference proteome</keyword>
<dbReference type="Proteomes" id="UP001318682">
    <property type="component" value="Chromosome"/>
</dbReference>
<evidence type="ECO:0000313" key="2">
    <source>
        <dbReference type="EMBL" id="WVX48408.1"/>
    </source>
</evidence>
<evidence type="ECO:0000313" key="3">
    <source>
        <dbReference type="Proteomes" id="UP001318682"/>
    </source>
</evidence>
<dbReference type="PROSITE" id="PS51257">
    <property type="entry name" value="PROKAR_LIPOPROTEIN"/>
    <property type="match status" value="1"/>
</dbReference>
<feature type="signal peptide" evidence="1">
    <location>
        <begin position="1"/>
        <end position="18"/>
    </location>
</feature>
<gene>
    <name evidence="2" type="ORF">ROLI_014880</name>
</gene>
<organism evidence="2 3">
    <name type="scientific">Roseobacter fucihabitans</name>
    <dbReference type="NCBI Taxonomy" id="1537242"/>
    <lineage>
        <taxon>Bacteria</taxon>
        <taxon>Pseudomonadati</taxon>
        <taxon>Pseudomonadota</taxon>
        <taxon>Alphaproteobacteria</taxon>
        <taxon>Rhodobacterales</taxon>
        <taxon>Roseobacteraceae</taxon>
        <taxon>Roseobacter</taxon>
    </lineage>
</organism>
<name>A0ABZ2BR36_9RHOB</name>
<dbReference type="EMBL" id="CP143423">
    <property type="protein sequence ID" value="WVX48408.1"/>
    <property type="molecule type" value="Genomic_DNA"/>
</dbReference>
<evidence type="ECO:0008006" key="4">
    <source>
        <dbReference type="Google" id="ProtNLM"/>
    </source>
</evidence>
<feature type="chain" id="PRO_5047511087" description="Apolipoprotein D and lipocalin family protein" evidence="1">
    <location>
        <begin position="19"/>
        <end position="171"/>
    </location>
</feature>
<sequence length="171" mass="18215">MSSAKLPFARLSAVVALAMIGACMPFGEARDGIYRDVSVPIGATTRFDTAQFAGEWFIVARFGETPEGRVVFTQSPARNALSLASDVIPERAGTYEITRAGVLESPRAPGDTLIVMWVDEGFRTAAIGTGEGDFGVILNRQGAAPADRLEAAVEVLDFYGWDTSQLKGAQP</sequence>
<dbReference type="SUPFAM" id="SSF50814">
    <property type="entry name" value="Lipocalins"/>
    <property type="match status" value="1"/>
</dbReference>
<dbReference type="RefSeq" id="WP_187432036.1">
    <property type="nucleotide sequence ID" value="NZ_CP143423.1"/>
</dbReference>
<protein>
    <recommendedName>
        <fullName evidence="4">Apolipoprotein D and lipocalin family protein</fullName>
    </recommendedName>
</protein>
<dbReference type="InterPro" id="IPR012674">
    <property type="entry name" value="Calycin"/>
</dbReference>
<evidence type="ECO:0000256" key="1">
    <source>
        <dbReference type="SAM" id="SignalP"/>
    </source>
</evidence>
<keyword evidence="1" id="KW-0732">Signal</keyword>
<reference evidence="3" key="1">
    <citation type="submission" date="2024-01" db="EMBL/GenBank/DDBJ databases">
        <title>Roseobacter fucihabitans sp. nov., isolated from the brown alga Fucus spiralis.</title>
        <authorList>
            <person name="Hahnke S."/>
            <person name="Berger M."/>
            <person name="Schlingloff A."/>
            <person name="Athale I."/>
            <person name="Neumann-Schaal M."/>
            <person name="Adenaya A."/>
            <person name="Poehlein A."/>
            <person name="Daniel R."/>
            <person name="Pertersen J."/>
            <person name="Brinkhoff T."/>
        </authorList>
    </citation>
    <scope>NUCLEOTIDE SEQUENCE [LARGE SCALE GENOMIC DNA]</scope>
    <source>
        <strain evidence="3">B14</strain>
    </source>
</reference>
<accession>A0ABZ2BR36</accession>
<dbReference type="Gene3D" id="2.40.128.20">
    <property type="match status" value="1"/>
</dbReference>